<evidence type="ECO:0000256" key="11">
    <source>
        <dbReference type="ARBA" id="ARBA00022989"/>
    </source>
</evidence>
<evidence type="ECO:0000259" key="23">
    <source>
        <dbReference type="PROSITE" id="PS50156"/>
    </source>
</evidence>
<evidence type="ECO:0000256" key="5">
    <source>
        <dbReference type="ARBA" id="ARBA00019541"/>
    </source>
</evidence>
<dbReference type="InterPro" id="IPR000731">
    <property type="entry name" value="SSD"/>
</dbReference>
<keyword evidence="18" id="KW-0753">Steroid metabolism</keyword>
<evidence type="ECO:0000256" key="10">
    <source>
        <dbReference type="ARBA" id="ARBA00022824"/>
    </source>
</evidence>
<feature type="transmembrane region" description="Helical" evidence="22">
    <location>
        <begin position="505"/>
        <end position="527"/>
    </location>
</feature>
<evidence type="ECO:0000256" key="17">
    <source>
        <dbReference type="ARBA" id="ARBA00023180"/>
    </source>
</evidence>
<comment type="caution">
    <text evidence="24">The sequence shown here is derived from an EMBL/GenBank/DDBJ whole genome shotgun (WGS) entry which is preliminary data.</text>
</comment>
<evidence type="ECO:0000256" key="22">
    <source>
        <dbReference type="SAM" id="Phobius"/>
    </source>
</evidence>
<evidence type="ECO:0000256" key="7">
    <source>
        <dbReference type="ARBA" id="ARBA00022574"/>
    </source>
</evidence>
<dbReference type="InterPro" id="IPR015943">
    <property type="entry name" value="WD40/YVTN_repeat-like_dom_sf"/>
</dbReference>
<feature type="transmembrane region" description="Helical" evidence="22">
    <location>
        <begin position="398"/>
        <end position="426"/>
    </location>
</feature>
<dbReference type="InterPro" id="IPR001680">
    <property type="entry name" value="WD40_rpt"/>
</dbReference>
<dbReference type="InterPro" id="IPR036322">
    <property type="entry name" value="WD40_repeat_dom_sf"/>
</dbReference>
<dbReference type="Proteomes" id="UP001642540">
    <property type="component" value="Unassembled WGS sequence"/>
</dbReference>
<feature type="compositionally biased region" description="Polar residues" evidence="21">
    <location>
        <begin position="21"/>
        <end position="34"/>
    </location>
</feature>
<evidence type="ECO:0000256" key="20">
    <source>
        <dbReference type="PROSITE-ProRule" id="PRU00221"/>
    </source>
</evidence>
<evidence type="ECO:0000313" key="25">
    <source>
        <dbReference type="Proteomes" id="UP001642540"/>
    </source>
</evidence>
<dbReference type="SUPFAM" id="SSF50978">
    <property type="entry name" value="WD40 repeat-like"/>
    <property type="match status" value="1"/>
</dbReference>
<feature type="region of interest" description="Disordered" evidence="21">
    <location>
        <begin position="1024"/>
        <end position="1083"/>
    </location>
</feature>
<feature type="repeat" description="WD" evidence="20">
    <location>
        <begin position="1297"/>
        <end position="1336"/>
    </location>
</feature>
<dbReference type="SUPFAM" id="SSF82866">
    <property type="entry name" value="Multidrug efflux transporter AcrB transmembrane domain"/>
    <property type="match status" value="1"/>
</dbReference>
<keyword evidence="17" id="KW-0325">Glycoprotein</keyword>
<protein>
    <recommendedName>
        <fullName evidence="5">Sterol regulatory element-binding protein cleavage-activating protein</fullName>
    </recommendedName>
</protein>
<dbReference type="InterPro" id="IPR030225">
    <property type="entry name" value="SCAP"/>
</dbReference>
<evidence type="ECO:0000256" key="15">
    <source>
        <dbReference type="ARBA" id="ARBA00023136"/>
    </source>
</evidence>
<dbReference type="InterPro" id="IPR057042">
    <property type="entry name" value="Beta-prop_SCAP"/>
</dbReference>
<evidence type="ECO:0000256" key="21">
    <source>
        <dbReference type="SAM" id="MobiDB-lite"/>
    </source>
</evidence>
<evidence type="ECO:0000256" key="2">
    <source>
        <dbReference type="ARBA" id="ARBA00004557"/>
    </source>
</evidence>
<keyword evidence="25" id="KW-1185">Reference proteome</keyword>
<evidence type="ECO:0000256" key="8">
    <source>
        <dbReference type="ARBA" id="ARBA00022692"/>
    </source>
</evidence>
<evidence type="ECO:0000256" key="18">
    <source>
        <dbReference type="ARBA" id="ARBA00023221"/>
    </source>
</evidence>
<dbReference type="PROSITE" id="PS50082">
    <property type="entry name" value="WD_REPEATS_2"/>
    <property type="match status" value="1"/>
</dbReference>
<keyword evidence="6" id="KW-0153">Cholesterol metabolism</keyword>
<keyword evidence="14" id="KW-0446">Lipid-binding</keyword>
<proteinExistence type="inferred from homology"/>
<accession>A0ABP1QR41</accession>
<evidence type="ECO:0000256" key="6">
    <source>
        <dbReference type="ARBA" id="ARBA00022548"/>
    </source>
</evidence>
<comment type="function">
    <text evidence="19">Escort protein required for cholesterol as well as lipid homeostasis. Regulates export of the SCAP-SREBP complex from the endoplasmic reticulum to the Golgi upon low cholesterol, thereby regulating the processing of sterol regulatory element-binding proteins (SREBPs) SREBF1/SREBP1 and SREBF2/SREBP2. At high sterol concentrations, formation of a ternary complex with INSIG (INSIG1 or INSIG2) leads to mask the ER export signal in SCAP, promoting retention of the complex in the endoplasmic reticulum. Low sterol concentrations trigger release of INSIG, a conformational change in the SSD domain of SCAP, unmasking of the ER export signal, promoting recruitment into COPII-coated vesicles and transport of the SCAP-SREBP to the Golgi: in the Golgi, SREBPs are then processed, releasing the transcription factor fragment of SREBPs from the membrane, its import into the nucleus and up-regulation of LDLR, INSIG1 and the mevalonate pathway. Binds cholesterol via its SSD domain.</text>
</comment>
<keyword evidence="11 22" id="KW-1133">Transmembrane helix</keyword>
<dbReference type="Gene3D" id="1.20.1640.10">
    <property type="entry name" value="Multidrug efflux transporter AcrB transmembrane domain"/>
    <property type="match status" value="1"/>
</dbReference>
<keyword evidence="12" id="KW-0333">Golgi apparatus</keyword>
<keyword evidence="10" id="KW-0256">Endoplasmic reticulum</keyword>
<keyword evidence="13" id="KW-0443">Lipid metabolism</keyword>
<evidence type="ECO:0000256" key="19">
    <source>
        <dbReference type="ARBA" id="ARBA00045958"/>
    </source>
</evidence>
<evidence type="ECO:0000256" key="1">
    <source>
        <dbReference type="ARBA" id="ARBA00004477"/>
    </source>
</evidence>
<sequence>MKMDGGDVLLDEDESARFIVSRSSTAKKPQTAFSSGRRKPQNPTGTGDYINTENEKSRYSKGTGMSDRKSRSIPERVAHFYYTLGLLCSSHPILILIITTTVVALSCLPLLSLPLPGNHPQEFIIIKENYSVPPSQGFNDGSDWPRWYKGPPIAYIQQIIVKSAVVPWNKKLVLTDAYRGPLAEVFSIVQSITSGKANESIGLLAENCFHVGTVKSKALKGKVPVLPENGCLLVSPANFWQRDYHKFQSDPDIVNTILNYQIHQKGRSGLAEILLGINVRDTGLKRHPFKARQRLVTYAVTIALRTYNEEFITSLQRKLQKLYSTEGGELVFNNKDSSNASGLLQDTITESEPERMFHIYYPSQSSLFELIPLVATYCAMFLYVYFSMNKIDIVTSKLGMAFSALATVVASLCMSVGLCSLFGMSFEVNARAIYPYLVIVIGLENILVLTRSVVSTAPNLDMKIRVAQGLSKEGWSITKNLLAEVTILTIGFFTFVPAIQEFCILAIIGLLSDFFLQTFFFATVLSIDIHRQKGIHGRTHRFLSPPLRTPIHPPANVNGDVSRNFSSSKLHKVKSNSELNGNLKRVPSSVSVVAPSHTAPILVKIPKRLRVVYFWARTRFFQRTFTIFMVGWISVIIYESGIVAHFKSEAEDVVLPLHYKNNDLSVLQHSNSSRVILNVLSSQDHPYYDVINSVRNSSINVKDHVMSLADIGSFQNPKMFKEFHSKHPYIWRRLSLYHWQVMMGIYNISLIGGYITILPPISISVPVKPEKAVSLRHPLENDNAKRFNWHALANAFEPIDLVDEYDHNIPTSPPLGKIGKKALLSTTSDDPYVPSSPIELALTMLLAIPSVVFIAYLFVVLYRCVCSRNYAEWRESWMKGPADSNQDHYTQVVFEALPLKLDGHRQEVECIGSDGNVIASVCLAGNLKIWNSSSGENITTVNRSRYFAKMNHESEDNFSGWCGSDGDSAGCSPPSMGIMMMERSQLRNHSRKPSVSSLGAFSSGATQTCDSVFDSAASQNRIPSAPIQVSAPSRIPSNRSPPVSPLFSDTTSLTDMSPMHRQKTNTSSNPASPTAESRGMLSHQESYGENDVSLCANVPPVWCLDCHENLIVLGTGSGRLEVWDGFKGVLKSTFDDGSCVGIMCVKLIINRIVVARINGSLDFIDIEPLTNGFHTESSSPYHRRWHGGEELTEVSRAVTYSYDSEIRCVWLATLKAHQQPIVCLDCEGGSLLTGSQDHTIKVFRLEDHTPLYTLHGHYGPITCLFIDKFSPMTSGSGSQDGMLCVWDLITGMCMYSIQAHDGPVSGLTYSASYIISVGGDDKICVWERFQGHILNTIHLDHTYCPSLVMLTHNLLITSKRGSLIVWDVRSGEPVRAVRLGHRDNAVFVRQIMSCGDAILCDYGSQLRLVRFPSVVNKID</sequence>
<dbReference type="InterPro" id="IPR057041">
    <property type="entry name" value="SCAP_N"/>
</dbReference>
<dbReference type="Pfam" id="PF24006">
    <property type="entry name" value="SCAP_N"/>
    <property type="match status" value="1"/>
</dbReference>
<evidence type="ECO:0000256" key="9">
    <source>
        <dbReference type="ARBA" id="ARBA00022737"/>
    </source>
</evidence>
<dbReference type="Pfam" id="PF12349">
    <property type="entry name" value="Sterol-sensing"/>
    <property type="match status" value="1"/>
</dbReference>
<evidence type="ECO:0000313" key="24">
    <source>
        <dbReference type="EMBL" id="CAL8110535.1"/>
    </source>
</evidence>
<evidence type="ECO:0000256" key="16">
    <source>
        <dbReference type="ARBA" id="ARBA00023166"/>
    </source>
</evidence>
<evidence type="ECO:0000256" key="12">
    <source>
        <dbReference type="ARBA" id="ARBA00023034"/>
    </source>
</evidence>
<feature type="transmembrane region" description="Helical" evidence="22">
    <location>
        <begin position="737"/>
        <end position="758"/>
    </location>
</feature>
<dbReference type="InterPro" id="IPR053958">
    <property type="entry name" value="HMGCR/SNAP/NPC1-like_SSD"/>
</dbReference>
<feature type="domain" description="SSD" evidence="23">
    <location>
        <begin position="369"/>
        <end position="527"/>
    </location>
</feature>
<keyword evidence="8 22" id="KW-0812">Transmembrane</keyword>
<gene>
    <name evidence="24" type="ORF">ODALV1_LOCUS14335</name>
</gene>
<dbReference type="Pfam" id="PF24017">
    <property type="entry name" value="Beta-prop_SCAP"/>
    <property type="match status" value="1"/>
</dbReference>
<feature type="transmembrane region" description="Helical" evidence="22">
    <location>
        <begin position="625"/>
        <end position="646"/>
    </location>
</feature>
<feature type="transmembrane region" description="Helical" evidence="22">
    <location>
        <begin position="432"/>
        <end position="454"/>
    </location>
</feature>
<name>A0ABP1QR41_9HEXA</name>
<comment type="similarity">
    <text evidence="4">Belongs to the WD repeat SCAP family.</text>
</comment>
<feature type="transmembrane region" description="Helical" evidence="22">
    <location>
        <begin position="367"/>
        <end position="386"/>
    </location>
</feature>
<dbReference type="PROSITE" id="PS50156">
    <property type="entry name" value="SSD"/>
    <property type="match status" value="1"/>
</dbReference>
<dbReference type="PANTHER" id="PTHR46378:SF1">
    <property type="entry name" value="STEROL REGULATORY ELEMENT-BINDING PROTEIN CLEAVAGE-ACTIVATING PROTEIN"/>
    <property type="match status" value="1"/>
</dbReference>
<feature type="compositionally biased region" description="Polar residues" evidence="21">
    <location>
        <begin position="1064"/>
        <end position="1075"/>
    </location>
</feature>
<reference evidence="24 25" key="1">
    <citation type="submission" date="2024-08" db="EMBL/GenBank/DDBJ databases">
        <authorList>
            <person name="Cucini C."/>
            <person name="Frati F."/>
        </authorList>
    </citation>
    <scope>NUCLEOTIDE SEQUENCE [LARGE SCALE GENOMIC DNA]</scope>
</reference>
<dbReference type="SMART" id="SM00320">
    <property type="entry name" value="WD40"/>
    <property type="match status" value="5"/>
</dbReference>
<feature type="region of interest" description="Disordered" evidence="21">
    <location>
        <begin position="20"/>
        <end position="70"/>
    </location>
</feature>
<organism evidence="24 25">
    <name type="scientific">Orchesella dallaii</name>
    <dbReference type="NCBI Taxonomy" id="48710"/>
    <lineage>
        <taxon>Eukaryota</taxon>
        <taxon>Metazoa</taxon>
        <taxon>Ecdysozoa</taxon>
        <taxon>Arthropoda</taxon>
        <taxon>Hexapoda</taxon>
        <taxon>Collembola</taxon>
        <taxon>Entomobryomorpha</taxon>
        <taxon>Entomobryoidea</taxon>
        <taxon>Orchesellidae</taxon>
        <taxon>Orchesellinae</taxon>
        <taxon>Orchesella</taxon>
    </lineage>
</organism>
<keyword evidence="7 20" id="KW-0853">WD repeat</keyword>
<evidence type="ECO:0000256" key="13">
    <source>
        <dbReference type="ARBA" id="ARBA00023098"/>
    </source>
</evidence>
<dbReference type="PANTHER" id="PTHR46378">
    <property type="entry name" value="STEROL REGULATORY ELEMENT-BINDING PROTEIN CLEAVAGE-ACTIVATING PROTEIN"/>
    <property type="match status" value="1"/>
</dbReference>
<feature type="compositionally biased region" description="Polar residues" evidence="21">
    <location>
        <begin position="41"/>
        <end position="52"/>
    </location>
</feature>
<feature type="transmembrane region" description="Helical" evidence="22">
    <location>
        <begin position="840"/>
        <end position="862"/>
    </location>
</feature>
<evidence type="ECO:0000256" key="14">
    <source>
        <dbReference type="ARBA" id="ARBA00023121"/>
    </source>
</evidence>
<feature type="compositionally biased region" description="Polar residues" evidence="21">
    <location>
        <begin position="1035"/>
        <end position="1055"/>
    </location>
</feature>
<dbReference type="EMBL" id="CAXLJM020000045">
    <property type="protein sequence ID" value="CAL8110535.1"/>
    <property type="molecule type" value="Genomic_DNA"/>
</dbReference>
<dbReference type="Gene3D" id="2.130.10.10">
    <property type="entry name" value="YVTN repeat-like/Quinoprotein amine dehydrogenase"/>
    <property type="match status" value="1"/>
</dbReference>
<keyword evidence="9" id="KW-0677">Repeat</keyword>
<comment type="subcellular location">
    <subcellularLocation>
        <location evidence="2">Cytoplasmic vesicle</location>
        <location evidence="2">COPII-coated vesicle membrane</location>
        <topology evidence="2">Multi-pass membrane protein</topology>
    </subcellularLocation>
    <subcellularLocation>
        <location evidence="1">Endoplasmic reticulum membrane</location>
        <topology evidence="1">Multi-pass membrane protein</topology>
    </subcellularLocation>
    <subcellularLocation>
        <location evidence="3">Golgi apparatus membrane</location>
        <topology evidence="3">Multi-pass membrane protein</topology>
    </subcellularLocation>
</comment>
<evidence type="ECO:0000256" key="4">
    <source>
        <dbReference type="ARBA" id="ARBA00007410"/>
    </source>
</evidence>
<keyword evidence="16" id="KW-1207">Sterol metabolism</keyword>
<feature type="transmembrane region" description="Helical" evidence="22">
    <location>
        <begin position="481"/>
        <end position="499"/>
    </location>
</feature>
<evidence type="ECO:0000256" key="3">
    <source>
        <dbReference type="ARBA" id="ARBA00004653"/>
    </source>
</evidence>
<keyword evidence="15 22" id="KW-0472">Membrane</keyword>